<dbReference type="HOGENOM" id="CLU_218667_0_0_9"/>
<evidence type="ECO:0000313" key="3">
    <source>
        <dbReference type="Proteomes" id="UP000002217"/>
    </source>
</evidence>
<feature type="transmembrane region" description="Helical" evidence="1">
    <location>
        <begin position="12"/>
        <end position="34"/>
    </location>
</feature>
<keyword evidence="3" id="KW-1185">Reference proteome</keyword>
<gene>
    <name evidence="2" type="ordered locus">Dtox_3587</name>
</gene>
<sequence length="37" mass="3906">MAYGVGGTTPAGASVFGSWTFILFLILILLMLGIPNY</sequence>
<keyword evidence="1" id="KW-0472">Membrane</keyword>
<evidence type="ECO:0000313" key="2">
    <source>
        <dbReference type="EMBL" id="ACV64299.1"/>
    </source>
</evidence>
<organism evidence="2 3">
    <name type="scientific">Desulfofarcimen acetoxidans (strain ATCC 49208 / DSM 771 / KCTC 5769 / VKM B-1644 / 5575)</name>
    <name type="common">Desulfotomaculum acetoxidans</name>
    <dbReference type="NCBI Taxonomy" id="485916"/>
    <lineage>
        <taxon>Bacteria</taxon>
        <taxon>Bacillati</taxon>
        <taxon>Bacillota</taxon>
        <taxon>Clostridia</taxon>
        <taxon>Eubacteriales</taxon>
        <taxon>Peptococcaceae</taxon>
        <taxon>Desulfofarcimen</taxon>
    </lineage>
</organism>
<dbReference type="KEGG" id="dae:Dtox_3587"/>
<keyword evidence="1" id="KW-1133">Transmembrane helix</keyword>
<evidence type="ECO:0000256" key="1">
    <source>
        <dbReference type="SAM" id="Phobius"/>
    </source>
</evidence>
<reference evidence="2 3" key="1">
    <citation type="journal article" date="2009" name="Stand. Genomic Sci.">
        <title>Complete genome sequence of Desulfotomaculum acetoxidans type strain (5575).</title>
        <authorList>
            <person name="Spring S."/>
            <person name="Lapidus A."/>
            <person name="Schroder M."/>
            <person name="Gleim D."/>
            <person name="Sims D."/>
            <person name="Meincke L."/>
            <person name="Glavina Del Rio T."/>
            <person name="Tice H."/>
            <person name="Copeland A."/>
            <person name="Cheng J.F."/>
            <person name="Lucas S."/>
            <person name="Chen F."/>
            <person name="Nolan M."/>
            <person name="Bruce D."/>
            <person name="Goodwin L."/>
            <person name="Pitluck S."/>
            <person name="Ivanova N."/>
            <person name="Mavromatis K."/>
            <person name="Mikhailova N."/>
            <person name="Pati A."/>
            <person name="Chen A."/>
            <person name="Palaniappan K."/>
            <person name="Land M."/>
            <person name="Hauser L."/>
            <person name="Chang Y.J."/>
            <person name="Jeffries C.D."/>
            <person name="Chain P."/>
            <person name="Saunders E."/>
            <person name="Brettin T."/>
            <person name="Detter J.C."/>
            <person name="Goker M."/>
            <person name="Bristow J."/>
            <person name="Eisen J.A."/>
            <person name="Markowitz V."/>
            <person name="Hugenholtz P."/>
            <person name="Kyrpides N.C."/>
            <person name="Klenk H.P."/>
            <person name="Han C."/>
        </authorList>
    </citation>
    <scope>NUCLEOTIDE SEQUENCE [LARGE SCALE GENOMIC DNA]</scope>
    <source>
        <strain evidence="3">ATCC 49208 / DSM 771 / VKM B-1644</strain>
    </source>
</reference>
<dbReference type="Proteomes" id="UP000002217">
    <property type="component" value="Chromosome"/>
</dbReference>
<proteinExistence type="predicted"/>
<protein>
    <submittedName>
        <fullName evidence="2">Uncharacterized protein</fullName>
    </submittedName>
</protein>
<dbReference type="AlphaFoldDB" id="C8VW12"/>
<dbReference type="EMBL" id="CP001720">
    <property type="protein sequence ID" value="ACV64299.1"/>
    <property type="molecule type" value="Genomic_DNA"/>
</dbReference>
<accession>C8VW12</accession>
<dbReference type="STRING" id="485916.Dtox_3587"/>
<keyword evidence="1" id="KW-0812">Transmembrane</keyword>
<name>C8VW12_DESAS</name>